<evidence type="ECO:0000313" key="2">
    <source>
        <dbReference type="Proteomes" id="UP000886751"/>
    </source>
</evidence>
<evidence type="ECO:0000313" key="1">
    <source>
        <dbReference type="EMBL" id="HIX95123.1"/>
    </source>
</evidence>
<dbReference type="EMBL" id="DXEI01000099">
    <property type="protein sequence ID" value="HIX95123.1"/>
    <property type="molecule type" value="Genomic_DNA"/>
</dbReference>
<organism evidence="1 2">
    <name type="scientific">Candidatus Gemmiger excrementipullorum</name>
    <dbReference type="NCBI Taxonomy" id="2838610"/>
    <lineage>
        <taxon>Bacteria</taxon>
        <taxon>Bacillati</taxon>
        <taxon>Bacillota</taxon>
        <taxon>Clostridia</taxon>
        <taxon>Eubacteriales</taxon>
        <taxon>Gemmiger</taxon>
    </lineage>
</organism>
<feature type="non-terminal residue" evidence="1">
    <location>
        <position position="77"/>
    </location>
</feature>
<accession>A0A9D2BUZ2</accession>
<name>A0A9D2BUZ2_9FIRM</name>
<comment type="caution">
    <text evidence="1">The sequence shown here is derived from an EMBL/GenBank/DDBJ whole genome shotgun (WGS) entry which is preliminary data.</text>
</comment>
<reference evidence="1" key="1">
    <citation type="journal article" date="2021" name="PeerJ">
        <title>Extensive microbial diversity within the chicken gut microbiome revealed by metagenomics and culture.</title>
        <authorList>
            <person name="Gilroy R."/>
            <person name="Ravi A."/>
            <person name="Getino M."/>
            <person name="Pursley I."/>
            <person name="Horton D.L."/>
            <person name="Alikhan N.F."/>
            <person name="Baker D."/>
            <person name="Gharbi K."/>
            <person name="Hall N."/>
            <person name="Watson M."/>
            <person name="Adriaenssens E.M."/>
            <person name="Foster-Nyarko E."/>
            <person name="Jarju S."/>
            <person name="Secka A."/>
            <person name="Antonio M."/>
            <person name="Oren A."/>
            <person name="Chaudhuri R.R."/>
            <person name="La Ragione R."/>
            <person name="Hildebrand F."/>
            <person name="Pallen M.J."/>
        </authorList>
    </citation>
    <scope>NUCLEOTIDE SEQUENCE</scope>
    <source>
        <strain evidence="1">ChiHecec2B26-7398</strain>
    </source>
</reference>
<reference evidence="1" key="2">
    <citation type="submission" date="2021-04" db="EMBL/GenBank/DDBJ databases">
        <authorList>
            <person name="Gilroy R."/>
        </authorList>
    </citation>
    <scope>NUCLEOTIDE SEQUENCE</scope>
    <source>
        <strain evidence="1">ChiHecec2B26-7398</strain>
    </source>
</reference>
<protein>
    <submittedName>
        <fullName evidence="1">Uncharacterized protein</fullName>
    </submittedName>
</protein>
<dbReference type="Proteomes" id="UP000886751">
    <property type="component" value="Unassembled WGS sequence"/>
</dbReference>
<sequence length="77" mass="8684">MSPRYSLFCKILAQRGPLSLTKFYQNHTAAWFRRRKRPAIMGDAAGAQTVFPGPAAHAYKTDAKTRSGNQMKNLTKR</sequence>
<dbReference type="AlphaFoldDB" id="A0A9D2BUZ2"/>
<proteinExistence type="predicted"/>
<gene>
    <name evidence="1" type="ORF">H9846_06670</name>
</gene>